<evidence type="ECO:0000256" key="2">
    <source>
        <dbReference type="ARBA" id="ARBA00022771"/>
    </source>
</evidence>
<reference evidence="7" key="1">
    <citation type="submission" date="2020-07" db="EMBL/GenBank/DDBJ databases">
        <authorList>
            <person name="Lin J."/>
        </authorList>
    </citation>
    <scope>NUCLEOTIDE SEQUENCE</scope>
</reference>
<dbReference type="GO" id="GO:0008270">
    <property type="term" value="F:zinc ion binding"/>
    <property type="evidence" value="ECO:0007669"/>
    <property type="project" value="UniProtKB-KW"/>
</dbReference>
<gene>
    <name evidence="7" type="ORF">CB5_LOCUS3159</name>
</gene>
<dbReference type="PANTHER" id="PTHR14493">
    <property type="entry name" value="UNKEMPT FAMILY MEMBER"/>
    <property type="match status" value="1"/>
</dbReference>
<name>A0A6V7NN18_ANACO</name>
<dbReference type="EMBL" id="LR862140">
    <property type="protein sequence ID" value="CAD1819948.1"/>
    <property type="molecule type" value="Genomic_DNA"/>
</dbReference>
<dbReference type="InterPro" id="IPR045234">
    <property type="entry name" value="Unkempt-like"/>
</dbReference>
<keyword evidence="3" id="KW-0862">Zinc</keyword>
<feature type="compositionally biased region" description="Basic and acidic residues" evidence="5">
    <location>
        <begin position="86"/>
        <end position="100"/>
    </location>
</feature>
<evidence type="ECO:0000256" key="3">
    <source>
        <dbReference type="ARBA" id="ARBA00022833"/>
    </source>
</evidence>
<dbReference type="InterPro" id="IPR057444">
    <property type="entry name" value="Znf-CCCH_AtC3H23-like"/>
</dbReference>
<keyword evidence="1" id="KW-0479">Metal-binding</keyword>
<feature type="compositionally biased region" description="Pro residues" evidence="5">
    <location>
        <begin position="71"/>
        <end position="85"/>
    </location>
</feature>
<evidence type="ECO:0000256" key="5">
    <source>
        <dbReference type="SAM" id="MobiDB-lite"/>
    </source>
</evidence>
<evidence type="ECO:0000256" key="1">
    <source>
        <dbReference type="ARBA" id="ARBA00022723"/>
    </source>
</evidence>
<protein>
    <recommendedName>
        <fullName evidence="6">AtC3H23-like CCCH zinc finger domain-containing protein</fullName>
    </recommendedName>
</protein>
<organism evidence="7">
    <name type="scientific">Ananas comosus var. bracteatus</name>
    <name type="common">red pineapple</name>
    <dbReference type="NCBI Taxonomy" id="296719"/>
    <lineage>
        <taxon>Eukaryota</taxon>
        <taxon>Viridiplantae</taxon>
        <taxon>Streptophyta</taxon>
        <taxon>Embryophyta</taxon>
        <taxon>Tracheophyta</taxon>
        <taxon>Spermatophyta</taxon>
        <taxon>Magnoliopsida</taxon>
        <taxon>Liliopsida</taxon>
        <taxon>Poales</taxon>
        <taxon>Bromeliaceae</taxon>
        <taxon>Bromelioideae</taxon>
        <taxon>Ananas</taxon>
    </lineage>
</organism>
<proteinExistence type="predicted"/>
<evidence type="ECO:0000259" key="6">
    <source>
        <dbReference type="Pfam" id="PF25512"/>
    </source>
</evidence>
<evidence type="ECO:0000313" key="7">
    <source>
        <dbReference type="EMBL" id="CAD1819948.1"/>
    </source>
</evidence>
<feature type="compositionally biased region" description="Polar residues" evidence="5">
    <location>
        <begin position="1"/>
        <end position="14"/>
    </location>
</feature>
<feature type="compositionally biased region" description="Low complexity" evidence="5">
    <location>
        <begin position="44"/>
        <end position="68"/>
    </location>
</feature>
<keyword evidence="2" id="KW-0863">Zinc-finger</keyword>
<feature type="region of interest" description="Disordered" evidence="5">
    <location>
        <begin position="1"/>
        <end position="106"/>
    </location>
</feature>
<dbReference type="Pfam" id="PF25512">
    <property type="entry name" value="zf-CCCH_AtC3H23"/>
    <property type="match status" value="1"/>
</dbReference>
<dbReference type="AlphaFoldDB" id="A0A6V7NN18"/>
<sequence>MRWTSLSSGPQGQTGLVDRAHPVLPSARNTAPFLPSARNTAPLAPSTRTSTTSNPPSSASSSTTPLASENPAPPPPPPPSISPQPPRKEKEREREREREFAVVARDPSSLPDIKNSVYATDEFRMYSFKVRPCSPAYSHDWTECPFVHPGENAWRRDPRKYHYSYMPCLDFRKGACRCGDMCEGGSPRLHLRRASTPRPCPRLRATRRLCLPPPFGTPLLAFTSCALDHTRSLPAFLASDLTEATP</sequence>
<keyword evidence="4" id="KW-0238">DNA-binding</keyword>
<accession>A0A6V7NN18</accession>
<dbReference type="PANTHER" id="PTHR14493:SF50">
    <property type="entry name" value="RING FINGER PROTEIN UNKEMPT"/>
    <property type="match status" value="1"/>
</dbReference>
<feature type="domain" description="AtC3H23-like CCCH zinc finger" evidence="6">
    <location>
        <begin position="122"/>
        <end position="155"/>
    </location>
</feature>
<evidence type="ECO:0000256" key="4">
    <source>
        <dbReference type="ARBA" id="ARBA00023125"/>
    </source>
</evidence>
<dbReference type="GO" id="GO:0003677">
    <property type="term" value="F:DNA binding"/>
    <property type="evidence" value="ECO:0007669"/>
    <property type="project" value="UniProtKB-KW"/>
</dbReference>